<feature type="domain" description="PEP-utilising enzyme mobile" evidence="1">
    <location>
        <begin position="814"/>
        <end position="883"/>
    </location>
</feature>
<dbReference type="Gene3D" id="3.30.1490.20">
    <property type="entry name" value="ATP-grasp fold, A domain"/>
    <property type="match status" value="1"/>
</dbReference>
<sequence>MPLLSIKSIHQSPELLRQCGGKGRSLVKLDKLGYKVPTFLIFPSNEVAHYLQPLNTKIQVLLASLTTADHKNIIQTAQKIAEMILSLSMTSEYKHSITMRCQHTFGSQYHVSVRSSALAEDGQHHSFAGQLDSFLYVTPTTLIDSIKSCIASLYSARAIKYRLNNNLNISDGMAVVIQEMVSATKSGVLFTMNTAGNMNESAIVAAYGVGEGIVSDRSDSDMFYVERGTQRVVSVVHKKSVRLDANPNGHRGTTENNVVAELQEQPVLSEAEAIHIAELGLHLEQHLGCAQDIEFAFNANKELLLLQARPITAIPIGELKILDNSNIIESYPGITLPLSIDFARQAYQGVFLAAAKAFKLPRTFIKNHEKQFAELLIRVNGRVYYQLQNARRIMEAVLVSRRSQQGWRSFIGLEGIEWPLVTPSFSRRVKSFFILIHLVFTHQRTMKRLFTVFQDKYTEIQTFIDQQESKSSADIYQFYQDTCDILFKEWAPTIINDYFAMKAHDLYKARLTALGLDTHDNLANDLLCGIEGMESEQPIILLLGMKELILQSPYLQHIFEKKPKEIWYTLSDNATNKTLEPASLQAKTELMVLWDNYLEKFSDRTLEELKLETPTLKMQPWILAGMLKNQLANTSTLKSFKMRQQRILGHAEAIIKQRLKNATWQKWVFNFFLGKARQAIKDRENMRINRARIYGAVKSLFLELGQRMHQDQLLDKAEDVFYLRLHDLQAYSIEDKKHTKKSQVIAEKQALEQYRNMEMPDRLIYRGEAPNLSYYNTMPTPLANGQLKGIGVSKGNVTAPARVLQSPSMDLKINGEILVTRMTDPGWVFLMSQAAGIISEKGSLLSHTAIIGREFGIPTVVGVNHATQLVHTGDQLALNGDLGEITLLASANGTTTNNTCEQATIVPEETAPSL</sequence>
<dbReference type="GO" id="GO:0016301">
    <property type="term" value="F:kinase activity"/>
    <property type="evidence" value="ECO:0007669"/>
    <property type="project" value="InterPro"/>
</dbReference>
<evidence type="ECO:0000259" key="2">
    <source>
        <dbReference type="Pfam" id="PF01326"/>
    </source>
</evidence>
<feature type="domain" description="Pyruvate phosphate dikinase AMP/ATP-binding" evidence="2">
    <location>
        <begin position="19"/>
        <end position="314"/>
    </location>
</feature>
<comment type="caution">
    <text evidence="3">The sequence shown here is derived from an EMBL/GenBank/DDBJ whole genome shotgun (WGS) entry which is preliminary data.</text>
</comment>
<dbReference type="Gene3D" id="3.30.470.20">
    <property type="entry name" value="ATP-grasp fold, B domain"/>
    <property type="match status" value="1"/>
</dbReference>
<reference evidence="3 4" key="1">
    <citation type="journal article" date="2016" name="Appl. Environ. Microbiol.">
        <title>Lack of Overt Genome Reduction in the Bryostatin-Producing Bryozoan Symbiont "Candidatus Endobugula sertula".</title>
        <authorList>
            <person name="Miller I.J."/>
            <person name="Vanee N."/>
            <person name="Fong S.S."/>
            <person name="Lim-Fong G.E."/>
            <person name="Kwan J.C."/>
        </authorList>
    </citation>
    <scope>NUCLEOTIDE SEQUENCE [LARGE SCALE GENOMIC DNA]</scope>
    <source>
        <strain evidence="3">AB1-4</strain>
    </source>
</reference>
<dbReference type="Pfam" id="PF01326">
    <property type="entry name" value="PPDK_N"/>
    <property type="match status" value="1"/>
</dbReference>
<accession>A0A1D2QQG9</accession>
<dbReference type="InterPro" id="IPR051549">
    <property type="entry name" value="PEP_Utilizing_Enz"/>
</dbReference>
<dbReference type="GO" id="GO:0005524">
    <property type="term" value="F:ATP binding"/>
    <property type="evidence" value="ECO:0007669"/>
    <property type="project" value="InterPro"/>
</dbReference>
<organism evidence="3 4">
    <name type="scientific">Candidatus Endobugula sertula</name>
    <name type="common">Bugula neritina bacterial symbiont</name>
    <dbReference type="NCBI Taxonomy" id="62101"/>
    <lineage>
        <taxon>Bacteria</taxon>
        <taxon>Pseudomonadati</taxon>
        <taxon>Pseudomonadota</taxon>
        <taxon>Gammaproteobacteria</taxon>
        <taxon>Cellvibrionales</taxon>
        <taxon>Cellvibrionaceae</taxon>
        <taxon>Candidatus Endobugula</taxon>
    </lineage>
</organism>
<dbReference type="EMBL" id="MDLC01000019">
    <property type="protein sequence ID" value="ODS23835.1"/>
    <property type="molecule type" value="Genomic_DNA"/>
</dbReference>
<dbReference type="SUPFAM" id="SSF56059">
    <property type="entry name" value="Glutathione synthetase ATP-binding domain-like"/>
    <property type="match status" value="1"/>
</dbReference>
<dbReference type="InterPro" id="IPR013815">
    <property type="entry name" value="ATP_grasp_subdomain_1"/>
</dbReference>
<evidence type="ECO:0000313" key="4">
    <source>
        <dbReference type="Proteomes" id="UP000242502"/>
    </source>
</evidence>
<dbReference type="SUPFAM" id="SSF52009">
    <property type="entry name" value="Phosphohistidine domain"/>
    <property type="match status" value="1"/>
</dbReference>
<dbReference type="AlphaFoldDB" id="A0A1D2QQG9"/>
<dbReference type="InterPro" id="IPR002192">
    <property type="entry name" value="PPDK_AMP/ATP-bd"/>
</dbReference>
<dbReference type="Proteomes" id="UP000242502">
    <property type="component" value="Unassembled WGS sequence"/>
</dbReference>
<protein>
    <recommendedName>
        <fullName evidence="5">Phosphoenolpyruvate synthase</fullName>
    </recommendedName>
</protein>
<dbReference type="InterPro" id="IPR008279">
    <property type="entry name" value="PEP-util_enz_mobile_dom"/>
</dbReference>
<gene>
    <name evidence="3" type="ORF">AB835_06740</name>
</gene>
<dbReference type="STRING" id="62101.AB835_06740"/>
<dbReference type="PANTHER" id="PTHR43615">
    <property type="entry name" value="PHOSPHOENOLPYRUVATE SYNTHASE-RELATED"/>
    <property type="match status" value="1"/>
</dbReference>
<name>A0A1D2QQG9_9GAMM</name>
<dbReference type="InterPro" id="IPR036637">
    <property type="entry name" value="Phosphohistidine_dom_sf"/>
</dbReference>
<dbReference type="Pfam" id="PF00391">
    <property type="entry name" value="PEP-utilizers"/>
    <property type="match status" value="1"/>
</dbReference>
<evidence type="ECO:0000259" key="1">
    <source>
        <dbReference type="Pfam" id="PF00391"/>
    </source>
</evidence>
<evidence type="ECO:0008006" key="5">
    <source>
        <dbReference type="Google" id="ProtNLM"/>
    </source>
</evidence>
<evidence type="ECO:0000313" key="3">
    <source>
        <dbReference type="EMBL" id="ODS23835.1"/>
    </source>
</evidence>
<proteinExistence type="predicted"/>
<dbReference type="PANTHER" id="PTHR43615:SF1">
    <property type="entry name" value="PPDK_N DOMAIN-CONTAINING PROTEIN"/>
    <property type="match status" value="1"/>
</dbReference>
<dbReference type="Gene3D" id="3.50.30.10">
    <property type="entry name" value="Phosphohistidine domain"/>
    <property type="match status" value="1"/>
</dbReference>